<dbReference type="EMBL" id="JAICBX010000001">
    <property type="protein sequence ID" value="MBW8635845.1"/>
    <property type="molecule type" value="Genomic_DNA"/>
</dbReference>
<dbReference type="InterPro" id="IPR027385">
    <property type="entry name" value="Beta-barrel_OMP"/>
</dbReference>
<dbReference type="SUPFAM" id="SSF56925">
    <property type="entry name" value="OMPA-like"/>
    <property type="match status" value="1"/>
</dbReference>
<organism evidence="8 9">
    <name type="scientific">Flavimaribacter sediminis</name>
    <dbReference type="NCBI Taxonomy" id="2865987"/>
    <lineage>
        <taxon>Bacteria</taxon>
        <taxon>Pseudomonadati</taxon>
        <taxon>Pseudomonadota</taxon>
        <taxon>Alphaproteobacteria</taxon>
        <taxon>Hyphomicrobiales</taxon>
        <taxon>Rhizobiaceae</taxon>
        <taxon>Flavimaribacter</taxon>
    </lineage>
</organism>
<evidence type="ECO:0000256" key="6">
    <source>
        <dbReference type="SAM" id="SignalP"/>
    </source>
</evidence>
<dbReference type="AlphaFoldDB" id="A0AAE2ZJQ0"/>
<feature type="domain" description="Outer membrane protein beta-barrel" evidence="7">
    <location>
        <begin position="38"/>
        <end position="192"/>
    </location>
</feature>
<evidence type="ECO:0000259" key="7">
    <source>
        <dbReference type="Pfam" id="PF13505"/>
    </source>
</evidence>
<reference evidence="8" key="1">
    <citation type="submission" date="2021-08" db="EMBL/GenBank/DDBJ databases">
        <title>Hoeflea bacterium WL0058 sp. nov., isolated from the sediment.</title>
        <authorList>
            <person name="Wang L."/>
            <person name="Zhang D."/>
        </authorList>
    </citation>
    <scope>NUCLEOTIDE SEQUENCE</scope>
    <source>
        <strain evidence="8">WL0058</strain>
    </source>
</reference>
<name>A0AAE2ZJQ0_9HYPH</name>
<dbReference type="PANTHER" id="PTHR34001:SF3">
    <property type="entry name" value="BLL7405 PROTEIN"/>
    <property type="match status" value="1"/>
</dbReference>
<keyword evidence="2 6" id="KW-0732">Signal</keyword>
<comment type="caution">
    <text evidence="8">The sequence shown here is derived from an EMBL/GenBank/DDBJ whole genome shotgun (WGS) entry which is preliminary data.</text>
</comment>
<dbReference type="InterPro" id="IPR051692">
    <property type="entry name" value="OMP-like"/>
</dbReference>
<evidence type="ECO:0000256" key="3">
    <source>
        <dbReference type="ARBA" id="ARBA00023136"/>
    </source>
</evidence>
<dbReference type="Pfam" id="PF13505">
    <property type="entry name" value="OMP_b-brl"/>
    <property type="match status" value="1"/>
</dbReference>
<evidence type="ECO:0000256" key="2">
    <source>
        <dbReference type="ARBA" id="ARBA00022729"/>
    </source>
</evidence>
<dbReference type="InterPro" id="IPR011250">
    <property type="entry name" value="OMP/PagP_B-barrel"/>
</dbReference>
<feature type="signal peptide" evidence="6">
    <location>
        <begin position="1"/>
        <end position="19"/>
    </location>
</feature>
<feature type="chain" id="PRO_5042255973" evidence="6">
    <location>
        <begin position="20"/>
        <end position="192"/>
    </location>
</feature>
<dbReference type="PANTHER" id="PTHR34001">
    <property type="entry name" value="BLL7405 PROTEIN"/>
    <property type="match status" value="1"/>
</dbReference>
<keyword evidence="3" id="KW-0472">Membrane</keyword>
<evidence type="ECO:0000313" key="8">
    <source>
        <dbReference type="EMBL" id="MBW8635845.1"/>
    </source>
</evidence>
<evidence type="ECO:0000256" key="5">
    <source>
        <dbReference type="ARBA" id="ARBA00038306"/>
    </source>
</evidence>
<keyword evidence="4" id="KW-0998">Cell outer membrane</keyword>
<keyword evidence="9" id="KW-1185">Reference proteome</keyword>
<dbReference type="RefSeq" id="WP_220226562.1">
    <property type="nucleotide sequence ID" value="NZ_JAICBX010000001.1"/>
</dbReference>
<dbReference type="Proteomes" id="UP001196509">
    <property type="component" value="Unassembled WGS sequence"/>
</dbReference>
<comment type="similarity">
    <text evidence="5">Belongs to the Omp25/RopB family.</text>
</comment>
<accession>A0AAE2ZJQ0</accession>
<evidence type="ECO:0000256" key="4">
    <source>
        <dbReference type="ARBA" id="ARBA00023237"/>
    </source>
</evidence>
<sequence length="192" mass="19802">MRVLLATTAIALITTASHAADLVEQTPMAPPVVIVEETNPFDGFYLGIHGGYGWQSGSYSGDGWLLGGQGGYNWVSPSGFLLGAEISGSWVDVGGSQSNVNGLGIAQGKLGWANDTVALYGTAGGAIASLKSSGFAPGFDDSPAGWTVGAGMDFMVVEDWSLGASYNYIDFGSNNSGGSDINVLKLNLNYNF</sequence>
<proteinExistence type="inferred from homology"/>
<dbReference type="GO" id="GO:0009279">
    <property type="term" value="C:cell outer membrane"/>
    <property type="evidence" value="ECO:0007669"/>
    <property type="project" value="UniProtKB-SubCell"/>
</dbReference>
<dbReference type="Gene3D" id="2.40.160.20">
    <property type="match status" value="1"/>
</dbReference>
<evidence type="ECO:0000256" key="1">
    <source>
        <dbReference type="ARBA" id="ARBA00004442"/>
    </source>
</evidence>
<gene>
    <name evidence="8" type="ORF">K1W69_01495</name>
</gene>
<comment type="subcellular location">
    <subcellularLocation>
        <location evidence="1">Cell outer membrane</location>
    </subcellularLocation>
</comment>
<protein>
    <submittedName>
        <fullName evidence="8">Porin family protein</fullName>
    </submittedName>
</protein>
<evidence type="ECO:0000313" key="9">
    <source>
        <dbReference type="Proteomes" id="UP001196509"/>
    </source>
</evidence>